<dbReference type="Proteomes" id="UP001265550">
    <property type="component" value="Unassembled WGS sequence"/>
</dbReference>
<reference evidence="2 3" key="1">
    <citation type="submission" date="2023-07" db="EMBL/GenBank/DDBJ databases">
        <title>Sorghum-associated microbial communities from plants grown in Nebraska, USA.</title>
        <authorList>
            <person name="Schachtman D."/>
        </authorList>
    </citation>
    <scope>NUCLEOTIDE SEQUENCE [LARGE SCALE GENOMIC DNA]</scope>
    <source>
        <strain evidence="2 3">BE240</strain>
    </source>
</reference>
<proteinExistence type="predicted"/>
<evidence type="ECO:0000256" key="1">
    <source>
        <dbReference type="SAM" id="MobiDB-lite"/>
    </source>
</evidence>
<feature type="region of interest" description="Disordered" evidence="1">
    <location>
        <begin position="88"/>
        <end position="124"/>
    </location>
</feature>
<name>A0ABU1V544_9BURK</name>
<accession>A0ABU1V544</accession>
<protein>
    <recommendedName>
        <fullName evidence="4">DUF503 domain-containing protein</fullName>
    </recommendedName>
</protein>
<keyword evidence="3" id="KW-1185">Reference proteome</keyword>
<evidence type="ECO:0000313" key="2">
    <source>
        <dbReference type="EMBL" id="MDR7092554.1"/>
    </source>
</evidence>
<sequence>MRKIFPLTQEGRHPDRVLDAVKHDIRKYIKRERRRALPEGVDFLDFDCRIGASKEAAEVVHLAALIGQLDVLACDGAAQAYVEVLAKPGVRRPRPAGASAADDHPAQSSDAPDDPASDAPTSTD</sequence>
<evidence type="ECO:0008006" key="4">
    <source>
        <dbReference type="Google" id="ProtNLM"/>
    </source>
</evidence>
<dbReference type="Pfam" id="PF19669">
    <property type="entry name" value="DUF6172"/>
    <property type="match status" value="1"/>
</dbReference>
<dbReference type="InterPro" id="IPR046170">
    <property type="entry name" value="DUF6172"/>
</dbReference>
<dbReference type="EMBL" id="JAVDWE010000001">
    <property type="protein sequence ID" value="MDR7092554.1"/>
    <property type="molecule type" value="Genomic_DNA"/>
</dbReference>
<comment type="caution">
    <text evidence="2">The sequence shown here is derived from an EMBL/GenBank/DDBJ whole genome shotgun (WGS) entry which is preliminary data.</text>
</comment>
<evidence type="ECO:0000313" key="3">
    <source>
        <dbReference type="Proteomes" id="UP001265550"/>
    </source>
</evidence>
<dbReference type="RefSeq" id="WP_204731566.1">
    <property type="nucleotide sequence ID" value="NZ_JAVDWE010000001.1"/>
</dbReference>
<organism evidence="2 3">
    <name type="scientific">Hydrogenophaga laconesensis</name>
    <dbReference type="NCBI Taxonomy" id="1805971"/>
    <lineage>
        <taxon>Bacteria</taxon>
        <taxon>Pseudomonadati</taxon>
        <taxon>Pseudomonadota</taxon>
        <taxon>Betaproteobacteria</taxon>
        <taxon>Burkholderiales</taxon>
        <taxon>Comamonadaceae</taxon>
        <taxon>Hydrogenophaga</taxon>
    </lineage>
</organism>
<gene>
    <name evidence="2" type="ORF">J2X09_000277</name>
</gene>